<keyword evidence="10" id="KW-1133">Transmembrane helix</keyword>
<protein>
    <recommendedName>
        <fullName evidence="3">histidine kinase</fullName>
        <ecNumber evidence="3">2.7.13.3</ecNumber>
    </recommendedName>
</protein>
<dbReference type="SMART" id="SM00304">
    <property type="entry name" value="HAMP"/>
    <property type="match status" value="1"/>
</dbReference>
<dbReference type="PANTHER" id="PTHR42878:SF7">
    <property type="entry name" value="SENSOR HISTIDINE KINASE GLRK"/>
    <property type="match status" value="1"/>
</dbReference>
<dbReference type="EC" id="2.7.13.3" evidence="3"/>
<dbReference type="Gene3D" id="3.30.450.20">
    <property type="entry name" value="PAS domain"/>
    <property type="match status" value="1"/>
</dbReference>
<keyword evidence="11" id="KW-0902">Two-component regulatory system</keyword>
<dbReference type="EMBL" id="BMYK01000002">
    <property type="protein sequence ID" value="GHC71616.1"/>
    <property type="molecule type" value="Genomic_DNA"/>
</dbReference>
<dbReference type="Gene3D" id="6.10.340.10">
    <property type="match status" value="1"/>
</dbReference>
<comment type="subcellular location">
    <subcellularLocation>
        <location evidence="2">Membrane</location>
        <topology evidence="2">Multi-pass membrane protein</topology>
    </subcellularLocation>
</comment>
<organism evidence="16 17">
    <name type="scientific">Pseudorhodoferax aquiterrae</name>
    <dbReference type="NCBI Taxonomy" id="747304"/>
    <lineage>
        <taxon>Bacteria</taxon>
        <taxon>Pseudomonadati</taxon>
        <taxon>Pseudomonadota</taxon>
        <taxon>Betaproteobacteria</taxon>
        <taxon>Burkholderiales</taxon>
        <taxon>Comamonadaceae</taxon>
    </lineage>
</organism>
<dbReference type="SUPFAM" id="SSF55785">
    <property type="entry name" value="PYP-like sensor domain (PAS domain)"/>
    <property type="match status" value="1"/>
</dbReference>
<evidence type="ECO:0000256" key="10">
    <source>
        <dbReference type="ARBA" id="ARBA00022989"/>
    </source>
</evidence>
<dbReference type="InterPro" id="IPR004358">
    <property type="entry name" value="Sig_transdc_His_kin-like_C"/>
</dbReference>
<dbReference type="PANTHER" id="PTHR42878">
    <property type="entry name" value="TWO-COMPONENT HISTIDINE KINASE"/>
    <property type="match status" value="1"/>
</dbReference>
<keyword evidence="17" id="KW-1185">Reference proteome</keyword>
<evidence type="ECO:0000256" key="8">
    <source>
        <dbReference type="ARBA" id="ARBA00022777"/>
    </source>
</evidence>
<evidence type="ECO:0000259" key="15">
    <source>
        <dbReference type="PROSITE" id="PS50885"/>
    </source>
</evidence>
<dbReference type="InterPro" id="IPR003594">
    <property type="entry name" value="HATPase_dom"/>
</dbReference>
<dbReference type="SUPFAM" id="SSF55874">
    <property type="entry name" value="ATPase domain of HSP90 chaperone/DNA topoisomerase II/histidine kinase"/>
    <property type="match status" value="1"/>
</dbReference>
<keyword evidence="9" id="KW-0067">ATP-binding</keyword>
<reference evidence="17" key="1">
    <citation type="journal article" date="2019" name="Int. J. Syst. Evol. Microbiol.">
        <title>The Global Catalogue of Microorganisms (GCM) 10K type strain sequencing project: providing services to taxonomists for standard genome sequencing and annotation.</title>
        <authorList>
            <consortium name="The Broad Institute Genomics Platform"/>
            <consortium name="The Broad Institute Genome Sequencing Center for Infectious Disease"/>
            <person name="Wu L."/>
            <person name="Ma J."/>
        </authorList>
    </citation>
    <scope>NUCLEOTIDE SEQUENCE [LARGE SCALE GENOMIC DNA]</scope>
    <source>
        <strain evidence="17">KCTC 23314</strain>
    </source>
</reference>
<dbReference type="InterPro" id="IPR036890">
    <property type="entry name" value="HATPase_C_sf"/>
</dbReference>
<gene>
    <name evidence="16" type="ORF">GCM10007320_06800</name>
</gene>
<evidence type="ECO:0000256" key="3">
    <source>
        <dbReference type="ARBA" id="ARBA00012438"/>
    </source>
</evidence>
<evidence type="ECO:0000256" key="1">
    <source>
        <dbReference type="ARBA" id="ARBA00000085"/>
    </source>
</evidence>
<evidence type="ECO:0000256" key="12">
    <source>
        <dbReference type="ARBA" id="ARBA00023136"/>
    </source>
</evidence>
<proteinExistence type="predicted"/>
<dbReference type="Proteomes" id="UP000626210">
    <property type="component" value="Unassembled WGS sequence"/>
</dbReference>
<feature type="domain" description="Histidine kinase" evidence="14">
    <location>
        <begin position="544"/>
        <end position="780"/>
    </location>
</feature>
<dbReference type="Gene3D" id="3.30.565.10">
    <property type="entry name" value="Histidine kinase-like ATPase, C-terminal domain"/>
    <property type="match status" value="1"/>
</dbReference>
<dbReference type="InterPro" id="IPR035965">
    <property type="entry name" value="PAS-like_dom_sf"/>
</dbReference>
<feature type="domain" description="HAMP" evidence="15">
    <location>
        <begin position="319"/>
        <end position="372"/>
    </location>
</feature>
<dbReference type="SUPFAM" id="SSF47384">
    <property type="entry name" value="Homodimeric domain of signal transducing histidine kinase"/>
    <property type="match status" value="1"/>
</dbReference>
<keyword evidence="5" id="KW-0808">Transferase</keyword>
<keyword evidence="4" id="KW-0597">Phosphoprotein</keyword>
<keyword evidence="6" id="KW-0812">Transmembrane</keyword>
<evidence type="ECO:0000256" key="2">
    <source>
        <dbReference type="ARBA" id="ARBA00004141"/>
    </source>
</evidence>
<dbReference type="Pfam" id="PF13188">
    <property type="entry name" value="PAS_8"/>
    <property type="match status" value="1"/>
</dbReference>
<dbReference type="InterPro" id="IPR000014">
    <property type="entry name" value="PAS"/>
</dbReference>
<keyword evidence="13" id="KW-0175">Coiled coil</keyword>
<evidence type="ECO:0000256" key="9">
    <source>
        <dbReference type="ARBA" id="ARBA00022840"/>
    </source>
</evidence>
<evidence type="ECO:0000256" key="6">
    <source>
        <dbReference type="ARBA" id="ARBA00022692"/>
    </source>
</evidence>
<dbReference type="InterPro" id="IPR005467">
    <property type="entry name" value="His_kinase_dom"/>
</dbReference>
<dbReference type="SMART" id="SM00387">
    <property type="entry name" value="HATPase_c"/>
    <property type="match status" value="1"/>
</dbReference>
<dbReference type="PROSITE" id="PS50109">
    <property type="entry name" value="HIS_KIN"/>
    <property type="match status" value="1"/>
</dbReference>
<sequence>MRTAPQGMGRRGRVAGRPRPRVWRMRSHLSALLVVTMLVTFAVAGAAILLARLPAIERATQAELQAHVEQLAGRLELLLGTAQNRLELLDTLARDAPAGQAERLLDEGLRAGLPLDAVYRLSADGRVLAAGLGGEWLRRRHELIGSDLSANALFQAVRRGPAVVWSGRHMSLRGGGRVAALAVRDAAGQVLVAEVSPAVLLQAVRVAAGRRAATLWVVDRNGDVIVDTGGGREQGPLNIRAWPLMQARLQGRAAEPIFRHEGRTYHAAVAHSAVLGWDFVGQAPTGWANPRVRQLVSYMVSSLAGCLLVGLLMAPFWAQRLTRPLQRIVRRAERTTRGEPVSGDWPRGHVAEFNRLAGDLQSMAEALQERERKFLAIFNASPVPMSVTDAANAYRLLDVNEAWCRELRSSRDQVLGRTATEIGLWTEAQRSALLGRMQGQRASAETVLLRGDGEPMQAQVSAQRVALASQDLVIWAIMDIGPQRRIEQQLREMNQQLGERVAQRTEALAAANAELSATVEQLRTAQDELVRAEKMAALGGLVAGVAHELNTPLGNGVMAVSAMAEAGRSLRAAQAGGLRRSVLLRTLEQVEQATDIAGRNLRRAAHLVHSFKQVAVDQTSAQRRSFELGDVVREMVASLTPSFARTPYRIDVQVPACGLLLDSYPGALGQALGNLVQNAVQHGFEGRAHGTVRITGGRSDGPGEDGRIWLRVADDGCGIAAAQQDRLFEPFMTARLGKGGIGLGLHISQAAVENLLGGSLKLCSAPGEGACFEMRLPPRAP</sequence>
<keyword evidence="8" id="KW-0418">Kinase</keyword>
<dbReference type="Gene3D" id="1.10.287.130">
    <property type="match status" value="1"/>
</dbReference>
<evidence type="ECO:0000259" key="14">
    <source>
        <dbReference type="PROSITE" id="PS50109"/>
    </source>
</evidence>
<dbReference type="InterPro" id="IPR003661">
    <property type="entry name" value="HisK_dim/P_dom"/>
</dbReference>
<evidence type="ECO:0000313" key="16">
    <source>
        <dbReference type="EMBL" id="GHC71616.1"/>
    </source>
</evidence>
<dbReference type="InterPro" id="IPR050351">
    <property type="entry name" value="BphY/WalK/GraS-like"/>
</dbReference>
<evidence type="ECO:0000256" key="11">
    <source>
        <dbReference type="ARBA" id="ARBA00023012"/>
    </source>
</evidence>
<keyword evidence="12" id="KW-0472">Membrane</keyword>
<accession>A0ABQ3FVW2</accession>
<comment type="caution">
    <text evidence="16">The sequence shown here is derived from an EMBL/GenBank/DDBJ whole genome shotgun (WGS) entry which is preliminary data.</text>
</comment>
<dbReference type="PROSITE" id="PS50885">
    <property type="entry name" value="HAMP"/>
    <property type="match status" value="1"/>
</dbReference>
<evidence type="ECO:0000256" key="5">
    <source>
        <dbReference type="ARBA" id="ARBA00022679"/>
    </source>
</evidence>
<keyword evidence="7" id="KW-0547">Nucleotide-binding</keyword>
<evidence type="ECO:0000256" key="4">
    <source>
        <dbReference type="ARBA" id="ARBA00022553"/>
    </source>
</evidence>
<dbReference type="CDD" id="cd00082">
    <property type="entry name" value="HisKA"/>
    <property type="match status" value="1"/>
</dbReference>
<feature type="coiled-coil region" evidence="13">
    <location>
        <begin position="508"/>
        <end position="535"/>
    </location>
</feature>
<dbReference type="InterPro" id="IPR036097">
    <property type="entry name" value="HisK_dim/P_sf"/>
</dbReference>
<dbReference type="PRINTS" id="PR00344">
    <property type="entry name" value="BCTRLSENSOR"/>
</dbReference>
<evidence type="ECO:0000313" key="17">
    <source>
        <dbReference type="Proteomes" id="UP000626210"/>
    </source>
</evidence>
<evidence type="ECO:0000256" key="7">
    <source>
        <dbReference type="ARBA" id="ARBA00022741"/>
    </source>
</evidence>
<dbReference type="InterPro" id="IPR003660">
    <property type="entry name" value="HAMP_dom"/>
</dbReference>
<evidence type="ECO:0000256" key="13">
    <source>
        <dbReference type="SAM" id="Coils"/>
    </source>
</evidence>
<comment type="catalytic activity">
    <reaction evidence="1">
        <text>ATP + protein L-histidine = ADP + protein N-phospho-L-histidine.</text>
        <dbReference type="EC" id="2.7.13.3"/>
    </reaction>
</comment>
<dbReference type="NCBIfam" id="TIGR00229">
    <property type="entry name" value="sensory_box"/>
    <property type="match status" value="1"/>
</dbReference>
<name>A0ABQ3FVW2_9BURK</name>
<dbReference type="Pfam" id="PF02518">
    <property type="entry name" value="HATPase_c"/>
    <property type="match status" value="1"/>
</dbReference>